<reference evidence="1" key="1">
    <citation type="submission" date="2021-06" db="EMBL/GenBank/DDBJ databases">
        <title>Parelaphostrongylus tenuis whole genome reference sequence.</title>
        <authorList>
            <person name="Garwood T.J."/>
            <person name="Larsen P.A."/>
            <person name="Fountain-Jones N.M."/>
            <person name="Garbe J.R."/>
            <person name="Macchietto M.G."/>
            <person name="Kania S.A."/>
            <person name="Gerhold R.W."/>
            <person name="Richards J.E."/>
            <person name="Wolf T.M."/>
        </authorList>
    </citation>
    <scope>NUCLEOTIDE SEQUENCE</scope>
    <source>
        <strain evidence="1">MNPRO001-30</strain>
        <tissue evidence="1">Meninges</tissue>
    </source>
</reference>
<evidence type="ECO:0000313" key="1">
    <source>
        <dbReference type="EMBL" id="KAJ1356350.1"/>
    </source>
</evidence>
<gene>
    <name evidence="1" type="ORF">KIN20_014051</name>
</gene>
<dbReference type="AlphaFoldDB" id="A0AAD5QP53"/>
<comment type="caution">
    <text evidence="1">The sequence shown here is derived from an EMBL/GenBank/DDBJ whole genome shotgun (WGS) entry which is preliminary data.</text>
</comment>
<evidence type="ECO:0000313" key="2">
    <source>
        <dbReference type="Proteomes" id="UP001196413"/>
    </source>
</evidence>
<organism evidence="1 2">
    <name type="scientific">Parelaphostrongylus tenuis</name>
    <name type="common">Meningeal worm</name>
    <dbReference type="NCBI Taxonomy" id="148309"/>
    <lineage>
        <taxon>Eukaryota</taxon>
        <taxon>Metazoa</taxon>
        <taxon>Ecdysozoa</taxon>
        <taxon>Nematoda</taxon>
        <taxon>Chromadorea</taxon>
        <taxon>Rhabditida</taxon>
        <taxon>Rhabditina</taxon>
        <taxon>Rhabditomorpha</taxon>
        <taxon>Strongyloidea</taxon>
        <taxon>Metastrongylidae</taxon>
        <taxon>Parelaphostrongylus</taxon>
    </lineage>
</organism>
<dbReference type="Proteomes" id="UP001196413">
    <property type="component" value="Unassembled WGS sequence"/>
</dbReference>
<accession>A0AAD5QP53</accession>
<keyword evidence="2" id="KW-1185">Reference proteome</keyword>
<proteinExistence type="predicted"/>
<sequence>MDSIVVLLKKPEQDTQLLCFLDVLCATIRCARNAEPWQTLGVDGHELEIRISMIASYLLSCRVPHVLETVVVPSISSALFTKLSSLHDEFAGVSSEDTSTLAVAYCSILLKVSICALRSHSSSTEMTTVELINGEVSAHFHEAAIELCSNLSSDPRSWNLLMETPGTSMRILLVLGCVIRRIEKDSGDTSLVSTALKLIGQYAAFDSYHQLSCILGGQRSILSAVASLPVYFLTRASLRVPFLSALIAMTYECSLASQLLLDELSEKHVIKFITEAQEGKSSNIDVLQKTYAAAYYGFFFEIL</sequence>
<dbReference type="EMBL" id="JAHQIW010002789">
    <property type="protein sequence ID" value="KAJ1356350.1"/>
    <property type="molecule type" value="Genomic_DNA"/>
</dbReference>
<protein>
    <submittedName>
        <fullName evidence="1">Uncharacterized protein</fullName>
    </submittedName>
</protein>
<name>A0AAD5QP53_PARTN</name>